<dbReference type="EC" id="3.1.3.7" evidence="3"/>
<evidence type="ECO:0000313" key="4">
    <source>
        <dbReference type="Proteomes" id="UP001596174"/>
    </source>
</evidence>
<reference evidence="4" key="1">
    <citation type="journal article" date="2019" name="Int. J. Syst. Evol. Microbiol.">
        <title>The Global Catalogue of Microorganisms (GCM) 10K type strain sequencing project: providing services to taxonomists for standard genome sequencing and annotation.</title>
        <authorList>
            <consortium name="The Broad Institute Genomics Platform"/>
            <consortium name="The Broad Institute Genome Sequencing Center for Infectious Disease"/>
            <person name="Wu L."/>
            <person name="Ma J."/>
        </authorList>
    </citation>
    <scope>NUCLEOTIDE SEQUENCE [LARGE SCALE GENOMIC DNA]</scope>
    <source>
        <strain evidence="4">JCM 4816</strain>
    </source>
</reference>
<dbReference type="Pfam" id="PF01368">
    <property type="entry name" value="DHH"/>
    <property type="match status" value="1"/>
</dbReference>
<feature type="domain" description="DHHA1" evidence="2">
    <location>
        <begin position="255"/>
        <end position="335"/>
    </location>
</feature>
<sequence>MADAPVLPAPRTEADAWELLVRALRAAGSVDLVAHVVPDGDALGSALAVGLALRSLGTEVRVSFGDDPQVVPASLAFLPGQELIVPAAEVPEQPELMVTFDVADPRRLGLLQHKAEHARMLVVIDHHASNTGFGSLRIIDPAAPATAVLVDELLRRLDVPLDADLAACLYAGLATDTGSFKYAATTPETHELAARLLATGIRHDLISRQLWDSQSFGYLKVLAAALDRAELEPAAAGGQGLVWTWVPWADLAAHAVPPEEIEGLIDVVRKAAEAEVALVLKQDPDGSLRGSCRAKGGVDVARVCARLGGGGHSYAAGFSSRAGVAETVAAFRAALTDNDQPD</sequence>
<dbReference type="InterPro" id="IPR001667">
    <property type="entry name" value="DDH_dom"/>
</dbReference>
<evidence type="ECO:0000313" key="3">
    <source>
        <dbReference type="EMBL" id="MFC5907422.1"/>
    </source>
</evidence>
<protein>
    <submittedName>
        <fullName evidence="3">Bifunctional oligoribonuclease/PAP phosphatase NrnA</fullName>
        <ecNumber evidence="3">3.1.3.7</ecNumber>
    </submittedName>
</protein>
<dbReference type="Proteomes" id="UP001596174">
    <property type="component" value="Unassembled WGS sequence"/>
</dbReference>
<dbReference type="InterPro" id="IPR003156">
    <property type="entry name" value="DHHA1_dom"/>
</dbReference>
<gene>
    <name evidence="3" type="ORF">ACFP3V_09330</name>
</gene>
<keyword evidence="4" id="KW-1185">Reference proteome</keyword>
<comment type="caution">
    <text evidence="3">The sequence shown here is derived from an EMBL/GenBank/DDBJ whole genome shotgun (WGS) entry which is preliminary data.</text>
</comment>
<dbReference type="GO" id="GO:0008441">
    <property type="term" value="F:3'(2'),5'-bisphosphate nucleotidase activity"/>
    <property type="evidence" value="ECO:0007669"/>
    <property type="project" value="UniProtKB-EC"/>
</dbReference>
<dbReference type="Gene3D" id="3.90.1640.10">
    <property type="entry name" value="inorganic pyrophosphatase (n-terminal core)"/>
    <property type="match status" value="1"/>
</dbReference>
<feature type="domain" description="DDH" evidence="1">
    <location>
        <begin position="33"/>
        <end position="172"/>
    </location>
</feature>
<dbReference type="PANTHER" id="PTHR47618:SF1">
    <property type="entry name" value="BIFUNCTIONAL OLIGORIBONUCLEASE AND PAP PHOSPHATASE NRNA"/>
    <property type="match status" value="1"/>
</dbReference>
<evidence type="ECO:0000259" key="1">
    <source>
        <dbReference type="Pfam" id="PF01368"/>
    </source>
</evidence>
<dbReference type="InterPro" id="IPR038763">
    <property type="entry name" value="DHH_sf"/>
</dbReference>
<dbReference type="EMBL" id="JBHSQJ010000033">
    <property type="protein sequence ID" value="MFC5907422.1"/>
    <property type="molecule type" value="Genomic_DNA"/>
</dbReference>
<dbReference type="Pfam" id="PF02272">
    <property type="entry name" value="DHHA1"/>
    <property type="match status" value="1"/>
</dbReference>
<keyword evidence="3" id="KW-0378">Hydrolase</keyword>
<dbReference type="PANTHER" id="PTHR47618">
    <property type="entry name" value="BIFUNCTIONAL OLIGORIBONUCLEASE AND PAP PHOSPHATASE NRNA"/>
    <property type="match status" value="1"/>
</dbReference>
<dbReference type="Gene3D" id="3.10.310.30">
    <property type="match status" value="1"/>
</dbReference>
<dbReference type="RefSeq" id="WP_380581833.1">
    <property type="nucleotide sequence ID" value="NZ_JBHSQJ010000033.1"/>
</dbReference>
<accession>A0ABW1FZS1</accession>
<dbReference type="InterPro" id="IPR051319">
    <property type="entry name" value="Oligoribo/pAp-PDE_c-di-AMP_PDE"/>
</dbReference>
<evidence type="ECO:0000259" key="2">
    <source>
        <dbReference type="Pfam" id="PF02272"/>
    </source>
</evidence>
<proteinExistence type="predicted"/>
<dbReference type="SUPFAM" id="SSF64182">
    <property type="entry name" value="DHH phosphoesterases"/>
    <property type="match status" value="1"/>
</dbReference>
<organism evidence="3 4">
    <name type="scientific">Streptacidiphilus monticola</name>
    <dbReference type="NCBI Taxonomy" id="2161674"/>
    <lineage>
        <taxon>Bacteria</taxon>
        <taxon>Bacillati</taxon>
        <taxon>Actinomycetota</taxon>
        <taxon>Actinomycetes</taxon>
        <taxon>Kitasatosporales</taxon>
        <taxon>Streptomycetaceae</taxon>
        <taxon>Streptacidiphilus</taxon>
    </lineage>
</organism>
<name>A0ABW1FZS1_9ACTN</name>